<sequence length="370" mass="41075">MFRPEKHGLESDFQLTKFTTHTGCSCKIPQKVLEKYLRGTEIVNKNNDGYLIGSGMDCAVIPLNRHKDYLLVQTVDFFYPMVNDPELLGRIALANVLSDVYAVGVTDFDSVEIIVSTSTSFTEKERDVVISLILKGFQNSLQANGYHKTPIAIRQLKINPWCIIGGIATSVCLREELILPSKAQPGDVLVLTKPLGGQMAMDAHLWQLNQNEKYKSLLSEFSDDDIRETFEIAVKSMTYLNKNAALLMHKYQAHCATDITGFGLLGHAQNLAQFQKQKVLFKIDKLPIIKNVLKFSLLIGQSTKLRSGRSVETSGGLLICLAPDAADKFCRDFEEVTKGEQKSFKIGHVVASIESGAVLCDEVSLIEVNL</sequence>
<evidence type="ECO:0000256" key="1">
    <source>
        <dbReference type="ARBA" id="ARBA00022679"/>
    </source>
</evidence>
<evidence type="ECO:0000256" key="4">
    <source>
        <dbReference type="ARBA" id="ARBA00022840"/>
    </source>
</evidence>
<dbReference type="SUPFAM" id="SSF55326">
    <property type="entry name" value="PurM N-terminal domain-like"/>
    <property type="match status" value="1"/>
</dbReference>
<evidence type="ECO:0000313" key="6">
    <source>
        <dbReference type="EnsemblMetazoa" id="XP_044315830.1"/>
    </source>
</evidence>
<dbReference type="Gene3D" id="3.30.1330.10">
    <property type="entry name" value="PurM-like, N-terminal domain"/>
    <property type="match status" value="1"/>
</dbReference>
<keyword evidence="5" id="KW-0711">Selenium</keyword>
<reference evidence="6" key="2">
    <citation type="submission" date="2025-05" db="UniProtKB">
        <authorList>
            <consortium name="EnsemblMetazoa"/>
        </authorList>
    </citation>
    <scope>IDENTIFICATION</scope>
</reference>
<dbReference type="Pfam" id="PF02769">
    <property type="entry name" value="AIRS_C"/>
    <property type="match status" value="1"/>
</dbReference>
<dbReference type="InterPro" id="IPR004536">
    <property type="entry name" value="SPS/SelD"/>
</dbReference>
<keyword evidence="1" id="KW-0808">Transferase</keyword>
<dbReference type="InterPro" id="IPR010918">
    <property type="entry name" value="PurM-like_C_dom"/>
</dbReference>
<dbReference type="NCBIfam" id="TIGR00476">
    <property type="entry name" value="selD"/>
    <property type="match status" value="1"/>
</dbReference>
<dbReference type="SUPFAM" id="SSF56042">
    <property type="entry name" value="PurM C-terminal domain-like"/>
    <property type="match status" value="1"/>
</dbReference>
<evidence type="ECO:0000313" key="7">
    <source>
        <dbReference type="Proteomes" id="UP001652680"/>
    </source>
</evidence>
<dbReference type="RefSeq" id="XP_044315830.1">
    <property type="nucleotide sequence ID" value="XM_044459895.1"/>
</dbReference>
<dbReference type="InterPro" id="IPR016188">
    <property type="entry name" value="PurM-like_N"/>
</dbReference>
<reference evidence="7" key="1">
    <citation type="journal article" date="2021" name="Elife">
        <title>Highly contiguous assemblies of 101 drosophilid genomes.</title>
        <authorList>
            <person name="Kim B.Y."/>
            <person name="Wang J.R."/>
            <person name="Miller D.E."/>
            <person name="Barmina O."/>
            <person name="Delaney E."/>
            <person name="Thompson A."/>
            <person name="Comeault A.A."/>
            <person name="Peede D."/>
            <person name="D'Agostino E.R."/>
            <person name="Pelaez J."/>
            <person name="Aguilar J.M."/>
            <person name="Haji D."/>
            <person name="Matsunaga T."/>
            <person name="Armstrong E.E."/>
            <person name="Zych M."/>
            <person name="Ogawa Y."/>
            <person name="Stamenkovic-Radak M."/>
            <person name="Jelic M."/>
            <person name="Veselinovic M.S."/>
            <person name="Tanaskovic M."/>
            <person name="Eric P."/>
            <person name="Gao J.J."/>
            <person name="Katoh T.K."/>
            <person name="Toda M.J."/>
            <person name="Watabe H."/>
            <person name="Watada M."/>
            <person name="Davis J.S."/>
            <person name="Moyle L.C."/>
            <person name="Manoli G."/>
            <person name="Bertolini E."/>
            <person name="Kostal V."/>
            <person name="Hawley R.S."/>
            <person name="Takahashi A."/>
            <person name="Jones C.D."/>
            <person name="Price D.K."/>
            <person name="Whiteman N."/>
            <person name="Kopp A."/>
            <person name="Matute D.R."/>
            <person name="Petrov D.A."/>
        </authorList>
    </citation>
    <scope>NUCLEOTIDE SEQUENCE [LARGE SCALE GENOMIC DNA]</scope>
</reference>
<dbReference type="Gene3D" id="3.90.650.10">
    <property type="entry name" value="PurM-like C-terminal domain"/>
    <property type="match status" value="1"/>
</dbReference>
<organism evidence="6 7">
    <name type="scientific">Drosophila rhopaloa</name>
    <name type="common">Fruit fly</name>
    <dbReference type="NCBI Taxonomy" id="1041015"/>
    <lineage>
        <taxon>Eukaryota</taxon>
        <taxon>Metazoa</taxon>
        <taxon>Ecdysozoa</taxon>
        <taxon>Arthropoda</taxon>
        <taxon>Hexapoda</taxon>
        <taxon>Insecta</taxon>
        <taxon>Pterygota</taxon>
        <taxon>Neoptera</taxon>
        <taxon>Endopterygota</taxon>
        <taxon>Diptera</taxon>
        <taxon>Brachycera</taxon>
        <taxon>Muscomorpha</taxon>
        <taxon>Ephydroidea</taxon>
        <taxon>Drosophilidae</taxon>
        <taxon>Drosophila</taxon>
        <taxon>Sophophora</taxon>
    </lineage>
</organism>
<dbReference type="Pfam" id="PF00586">
    <property type="entry name" value="AIRS"/>
    <property type="match status" value="1"/>
</dbReference>
<evidence type="ECO:0000256" key="5">
    <source>
        <dbReference type="ARBA" id="ARBA00023266"/>
    </source>
</evidence>
<dbReference type="PIRSF" id="PIRSF036407">
    <property type="entry name" value="Selenphspht_syn"/>
    <property type="match status" value="1"/>
</dbReference>
<keyword evidence="7" id="KW-1185">Reference proteome</keyword>
<proteinExistence type="predicted"/>
<evidence type="ECO:0000256" key="2">
    <source>
        <dbReference type="ARBA" id="ARBA00022741"/>
    </source>
</evidence>
<protein>
    <recommendedName>
        <fullName evidence="8">Selenide, water dikinase 2</fullName>
    </recommendedName>
</protein>
<dbReference type="EnsemblMetazoa" id="XM_044459895.1">
    <property type="protein sequence ID" value="XP_044315830.1"/>
    <property type="gene ID" value="LOC108041312"/>
</dbReference>
<keyword evidence="2" id="KW-0547">Nucleotide-binding</keyword>
<evidence type="ECO:0000256" key="3">
    <source>
        <dbReference type="ARBA" id="ARBA00022777"/>
    </source>
</evidence>
<dbReference type="GeneID" id="108041312"/>
<evidence type="ECO:0008006" key="8">
    <source>
        <dbReference type="Google" id="ProtNLM"/>
    </source>
</evidence>
<dbReference type="InterPro" id="IPR036921">
    <property type="entry name" value="PurM-like_N_sf"/>
</dbReference>
<accession>A0ABM5JAI5</accession>
<dbReference type="InterPro" id="IPR036676">
    <property type="entry name" value="PurM-like_C_sf"/>
</dbReference>
<keyword evidence="3" id="KW-0418">Kinase</keyword>
<keyword evidence="4" id="KW-0067">ATP-binding</keyword>
<dbReference type="Proteomes" id="UP001652680">
    <property type="component" value="Unassembled WGS sequence"/>
</dbReference>
<dbReference type="PANTHER" id="PTHR10256">
    <property type="entry name" value="SELENIDE, WATER DIKINASE"/>
    <property type="match status" value="1"/>
</dbReference>
<name>A0ABM5JAI5_DRORH</name>
<dbReference type="PANTHER" id="PTHR10256:SF0">
    <property type="entry name" value="INACTIVE SELENIDE, WATER DIKINASE-LIKE PROTEIN-RELATED"/>
    <property type="match status" value="1"/>
</dbReference>